<dbReference type="GeneID" id="20196326"/>
<dbReference type="OMA" id="IANHTIY"/>
<dbReference type="InParanoid" id="T1EIC6"/>
<evidence type="ECO:0000313" key="10">
    <source>
        <dbReference type="EnsemblMetazoa" id="HelroP136198"/>
    </source>
</evidence>
<dbReference type="KEGG" id="hro:HELRODRAFT_136198"/>
<keyword evidence="11" id="KW-1185">Reference proteome</keyword>
<dbReference type="eggNOG" id="KOG2353">
    <property type="taxonomic scope" value="Eukaryota"/>
</dbReference>
<reference evidence="10" key="3">
    <citation type="submission" date="2015-06" db="UniProtKB">
        <authorList>
            <consortium name="EnsemblMetazoa"/>
        </authorList>
    </citation>
    <scope>IDENTIFICATION</scope>
</reference>
<evidence type="ECO:0000256" key="4">
    <source>
        <dbReference type="ARBA" id="ARBA00022837"/>
    </source>
</evidence>
<name>T1EIC6_HELRO</name>
<protein>
    <recommendedName>
        <fullName evidence="8">VWA N-terminal domain-containing protein</fullName>
    </recommendedName>
</protein>
<dbReference type="PANTHER" id="PTHR10166:SF37">
    <property type="entry name" value="STOLID, ISOFORM H"/>
    <property type="match status" value="1"/>
</dbReference>
<evidence type="ECO:0000256" key="2">
    <source>
        <dbReference type="ARBA" id="ARBA00022692"/>
    </source>
</evidence>
<evidence type="ECO:0000313" key="11">
    <source>
        <dbReference type="Proteomes" id="UP000015101"/>
    </source>
</evidence>
<keyword evidence="6" id="KW-0472">Membrane</keyword>
<keyword evidence="4" id="KW-0106">Calcium</keyword>
<reference evidence="11" key="1">
    <citation type="submission" date="2012-12" db="EMBL/GenBank/DDBJ databases">
        <authorList>
            <person name="Hellsten U."/>
            <person name="Grimwood J."/>
            <person name="Chapman J.A."/>
            <person name="Shapiro H."/>
            <person name="Aerts A."/>
            <person name="Otillar R.P."/>
            <person name="Terry A.Y."/>
            <person name="Boore J.L."/>
            <person name="Simakov O."/>
            <person name="Marletaz F."/>
            <person name="Cho S.-J."/>
            <person name="Edsinger-Gonzales E."/>
            <person name="Havlak P."/>
            <person name="Kuo D.-H."/>
            <person name="Larsson T."/>
            <person name="Lv J."/>
            <person name="Arendt D."/>
            <person name="Savage R."/>
            <person name="Osoegawa K."/>
            <person name="de Jong P."/>
            <person name="Lindberg D.R."/>
            <person name="Seaver E.C."/>
            <person name="Weisblat D.A."/>
            <person name="Putnam N.H."/>
            <person name="Grigoriev I.V."/>
            <person name="Rokhsar D.S."/>
        </authorList>
    </citation>
    <scope>NUCLEOTIDE SEQUENCE</scope>
</reference>
<keyword evidence="2" id="KW-0812">Transmembrane</keyword>
<dbReference type="GO" id="GO:0016020">
    <property type="term" value="C:membrane"/>
    <property type="evidence" value="ECO:0007669"/>
    <property type="project" value="UniProtKB-SubCell"/>
</dbReference>
<evidence type="ECO:0000256" key="6">
    <source>
        <dbReference type="ARBA" id="ARBA00023136"/>
    </source>
</evidence>
<dbReference type="Proteomes" id="UP000015101">
    <property type="component" value="Unassembled WGS sequence"/>
</dbReference>
<organism evidence="10 11">
    <name type="scientific">Helobdella robusta</name>
    <name type="common">Californian leech</name>
    <dbReference type="NCBI Taxonomy" id="6412"/>
    <lineage>
        <taxon>Eukaryota</taxon>
        <taxon>Metazoa</taxon>
        <taxon>Spiralia</taxon>
        <taxon>Lophotrochozoa</taxon>
        <taxon>Annelida</taxon>
        <taxon>Clitellata</taxon>
        <taxon>Hirudinea</taxon>
        <taxon>Rhynchobdellida</taxon>
        <taxon>Glossiphoniidae</taxon>
        <taxon>Helobdella</taxon>
    </lineage>
</organism>
<dbReference type="RefSeq" id="XP_009026684.1">
    <property type="nucleotide sequence ID" value="XM_009028436.1"/>
</dbReference>
<feature type="domain" description="VWA N-terminal" evidence="8">
    <location>
        <begin position="3"/>
        <end position="45"/>
    </location>
</feature>
<accession>T1EIC6</accession>
<dbReference type="AlphaFoldDB" id="T1EIC6"/>
<reference evidence="9 11" key="2">
    <citation type="journal article" date="2013" name="Nature">
        <title>Insights into bilaterian evolution from three spiralian genomes.</title>
        <authorList>
            <person name="Simakov O."/>
            <person name="Marletaz F."/>
            <person name="Cho S.J."/>
            <person name="Edsinger-Gonzales E."/>
            <person name="Havlak P."/>
            <person name="Hellsten U."/>
            <person name="Kuo D.H."/>
            <person name="Larsson T."/>
            <person name="Lv J."/>
            <person name="Arendt D."/>
            <person name="Savage R."/>
            <person name="Osoegawa K."/>
            <person name="de Jong P."/>
            <person name="Grimwood J."/>
            <person name="Chapman J.A."/>
            <person name="Shapiro H."/>
            <person name="Aerts A."/>
            <person name="Otillar R.P."/>
            <person name="Terry A.Y."/>
            <person name="Boore J.L."/>
            <person name="Grigoriev I.V."/>
            <person name="Lindberg D.R."/>
            <person name="Seaver E.C."/>
            <person name="Weisblat D.A."/>
            <person name="Putnam N.H."/>
            <person name="Rokhsar D.S."/>
        </authorList>
    </citation>
    <scope>NUCLEOTIDE SEQUENCE</scope>
</reference>
<evidence type="ECO:0000256" key="5">
    <source>
        <dbReference type="ARBA" id="ARBA00022989"/>
    </source>
</evidence>
<evidence type="ECO:0000256" key="7">
    <source>
        <dbReference type="ARBA" id="ARBA00023180"/>
    </source>
</evidence>
<dbReference type="SUPFAM" id="SSF53300">
    <property type="entry name" value="vWA-like"/>
    <property type="match status" value="1"/>
</dbReference>
<proteinExistence type="predicted"/>
<dbReference type="OrthoDB" id="10054666at2759"/>
<dbReference type="Pfam" id="PF08399">
    <property type="entry name" value="VWA_N"/>
    <property type="match status" value="1"/>
</dbReference>
<dbReference type="InterPro" id="IPR051173">
    <property type="entry name" value="Ca_channel_alpha-2/delta"/>
</dbReference>
<keyword evidence="3" id="KW-0732">Signal</keyword>
<dbReference type="CTD" id="20196326"/>
<dbReference type="InterPro" id="IPR013608">
    <property type="entry name" value="VWA_N"/>
</dbReference>
<dbReference type="EMBL" id="AMQM01006903">
    <property type="status" value="NOT_ANNOTATED_CDS"/>
    <property type="molecule type" value="Genomic_DNA"/>
</dbReference>
<keyword evidence="5" id="KW-1133">Transmembrane helix</keyword>
<dbReference type="EMBL" id="KB097536">
    <property type="protein sequence ID" value="ESN95285.1"/>
    <property type="molecule type" value="Genomic_DNA"/>
</dbReference>
<evidence type="ECO:0000256" key="3">
    <source>
        <dbReference type="ARBA" id="ARBA00022729"/>
    </source>
</evidence>
<dbReference type="HOGENOM" id="CLU_172953_0_0_1"/>
<gene>
    <name evidence="10" type="primary">20196326</name>
    <name evidence="9" type="ORF">HELRODRAFT_136198</name>
</gene>
<dbReference type="PANTHER" id="PTHR10166">
    <property type="entry name" value="VOLTAGE-DEPENDENT CALCIUM CHANNEL SUBUNIT ALPHA-2/DELTA-RELATED"/>
    <property type="match status" value="1"/>
</dbReference>
<sequence length="111" mass="12684">IISGATWTSELDGTFTKNFQDDPDLSWQVFASSAGFMRIFPGFRWPSHQEDDVDLYDCRLQPWYIRAANSPKNAIILIDSSGSMRGLRREIARTTVEKIVETFGVDDFFNV</sequence>
<comment type="subcellular location">
    <subcellularLocation>
        <location evidence="1">Membrane</location>
        <topology evidence="1">Single-pass type I membrane protein</topology>
    </subcellularLocation>
</comment>
<dbReference type="STRING" id="6412.T1EIC6"/>
<dbReference type="InterPro" id="IPR036465">
    <property type="entry name" value="vWFA_dom_sf"/>
</dbReference>
<evidence type="ECO:0000313" key="9">
    <source>
        <dbReference type="EMBL" id="ESN95285.1"/>
    </source>
</evidence>
<evidence type="ECO:0000256" key="1">
    <source>
        <dbReference type="ARBA" id="ARBA00004479"/>
    </source>
</evidence>
<keyword evidence="7" id="KW-0325">Glycoprotein</keyword>
<dbReference type="EnsemblMetazoa" id="HelroT136198">
    <property type="protein sequence ID" value="HelroP136198"/>
    <property type="gene ID" value="HelroG136198"/>
</dbReference>
<evidence type="ECO:0000259" key="8">
    <source>
        <dbReference type="Pfam" id="PF08399"/>
    </source>
</evidence>